<organism evidence="1 2">
    <name type="scientific">Mucor plumbeus</name>
    <dbReference type="NCBI Taxonomy" id="97098"/>
    <lineage>
        <taxon>Eukaryota</taxon>
        <taxon>Fungi</taxon>
        <taxon>Fungi incertae sedis</taxon>
        <taxon>Mucoromycota</taxon>
        <taxon>Mucoromycotina</taxon>
        <taxon>Mucoromycetes</taxon>
        <taxon>Mucorales</taxon>
        <taxon>Mucorineae</taxon>
        <taxon>Mucoraceae</taxon>
        <taxon>Mucor</taxon>
    </lineage>
</organism>
<dbReference type="Proteomes" id="UP000650833">
    <property type="component" value="Unassembled WGS sequence"/>
</dbReference>
<sequence>MAAKIVYKLMTSSNSSSPSTNEEIVKSAGSSINLPSKIIQTTKWTYSSTPNALLFDFSELNMKKEQFIPMIKSSLPSNIIASIRPIGELLAEISIQDQEVLNSIHKQVHSILKNKGLHLKDKNIWLKPTPTLSSNPNLVFWQIRLSEYPKSMINDSFKKIIADTIRKSFQKRDKRKPGEGVLVISGDNVFFSNTKADHHSKQCSVTILAEEYTIIPPPFINPIRKLIYMPFMRRYLPIEISLVE</sequence>
<reference evidence="1" key="1">
    <citation type="submission" date="2020-12" db="EMBL/GenBank/DDBJ databases">
        <title>Metabolic potential, ecology and presence of endohyphal bacteria is reflected in genomic diversity of Mucoromycotina.</title>
        <authorList>
            <person name="Muszewska A."/>
            <person name="Okrasinska A."/>
            <person name="Steczkiewicz K."/>
            <person name="Drgas O."/>
            <person name="Orlowska M."/>
            <person name="Perlinska-Lenart U."/>
            <person name="Aleksandrzak-Piekarczyk T."/>
            <person name="Szatraj K."/>
            <person name="Zielenkiewicz U."/>
            <person name="Pilsyk S."/>
            <person name="Malc E."/>
            <person name="Mieczkowski P."/>
            <person name="Kruszewska J.S."/>
            <person name="Biernat P."/>
            <person name="Pawlowska J."/>
        </authorList>
    </citation>
    <scope>NUCLEOTIDE SEQUENCE</scope>
    <source>
        <strain evidence="1">CBS 226.32</strain>
    </source>
</reference>
<dbReference type="AlphaFoldDB" id="A0A8H7V4X9"/>
<evidence type="ECO:0000313" key="1">
    <source>
        <dbReference type="EMBL" id="KAG2203513.1"/>
    </source>
</evidence>
<keyword evidence="2" id="KW-1185">Reference proteome</keyword>
<dbReference type="OrthoDB" id="2226231at2759"/>
<name>A0A8H7V4X9_9FUNG</name>
<protein>
    <submittedName>
        <fullName evidence="1">Uncharacterized protein</fullName>
    </submittedName>
</protein>
<accession>A0A8H7V4X9</accession>
<comment type="caution">
    <text evidence="1">The sequence shown here is derived from an EMBL/GenBank/DDBJ whole genome shotgun (WGS) entry which is preliminary data.</text>
</comment>
<dbReference type="EMBL" id="JAEPRC010000227">
    <property type="protein sequence ID" value="KAG2203513.1"/>
    <property type="molecule type" value="Genomic_DNA"/>
</dbReference>
<evidence type="ECO:0000313" key="2">
    <source>
        <dbReference type="Proteomes" id="UP000650833"/>
    </source>
</evidence>
<proteinExistence type="predicted"/>
<gene>
    <name evidence="1" type="ORF">INT46_010892</name>
</gene>